<dbReference type="InterPro" id="IPR003772">
    <property type="entry name" value="YceD"/>
</dbReference>
<evidence type="ECO:0000313" key="2">
    <source>
        <dbReference type="EMBL" id="WPB84763.1"/>
    </source>
</evidence>
<accession>A0ABZ0PG98</accession>
<keyword evidence="3" id="KW-1185">Reference proteome</keyword>
<dbReference type="Pfam" id="PF02620">
    <property type="entry name" value="YceD"/>
    <property type="match status" value="1"/>
</dbReference>
<name>A0ABZ0PG98_9PROT</name>
<feature type="region of interest" description="Disordered" evidence="1">
    <location>
        <begin position="132"/>
        <end position="156"/>
    </location>
</feature>
<sequence>MSAEFSHRLPLAHVPAAGQRLHLEAGAEERAALARRFELLSLHSLAADLRLTPGAEGEVQVTGELTAELEQACGITLVPIRQSVREPIAWRLLPEGMEPSDGEDDPDDIETEQGVADLGEALAQQLSLALDPYPRAPGAAMPENADKDAAHSPFAKLLRLKPQG</sequence>
<reference evidence="2 3" key="1">
    <citation type="submission" date="2023-11" db="EMBL/GenBank/DDBJ databases">
        <title>Arctic aerobic anoxygenic photoheterotroph Sediminicoccus rosea KRV36 adapts its photosynthesis to long days of polar summer.</title>
        <authorList>
            <person name="Tomasch J."/>
            <person name="Kopejtka K."/>
            <person name="Bily T."/>
            <person name="Gardiner A.T."/>
            <person name="Gardian Z."/>
            <person name="Shivaramu S."/>
            <person name="Koblizek M."/>
            <person name="Engelhardt F."/>
            <person name="Kaftan D."/>
        </authorList>
    </citation>
    <scope>NUCLEOTIDE SEQUENCE [LARGE SCALE GENOMIC DNA]</scope>
    <source>
        <strain evidence="2 3">R-30</strain>
    </source>
</reference>
<organism evidence="2 3">
    <name type="scientific">Sediminicoccus rosea</name>
    <dbReference type="NCBI Taxonomy" id="1225128"/>
    <lineage>
        <taxon>Bacteria</taxon>
        <taxon>Pseudomonadati</taxon>
        <taxon>Pseudomonadota</taxon>
        <taxon>Alphaproteobacteria</taxon>
        <taxon>Acetobacterales</taxon>
        <taxon>Roseomonadaceae</taxon>
        <taxon>Sediminicoccus</taxon>
    </lineage>
</organism>
<feature type="compositionally biased region" description="Acidic residues" evidence="1">
    <location>
        <begin position="98"/>
        <end position="111"/>
    </location>
</feature>
<evidence type="ECO:0000313" key="3">
    <source>
        <dbReference type="Proteomes" id="UP001305521"/>
    </source>
</evidence>
<feature type="region of interest" description="Disordered" evidence="1">
    <location>
        <begin position="93"/>
        <end position="113"/>
    </location>
</feature>
<dbReference type="RefSeq" id="WP_318648727.1">
    <property type="nucleotide sequence ID" value="NZ_CP137852.1"/>
</dbReference>
<gene>
    <name evidence="2" type="ORF">R9Z33_22050</name>
</gene>
<dbReference type="EMBL" id="CP137852">
    <property type="protein sequence ID" value="WPB84763.1"/>
    <property type="molecule type" value="Genomic_DNA"/>
</dbReference>
<proteinExistence type="predicted"/>
<protein>
    <submittedName>
        <fullName evidence="2">DUF177 domain-containing protein</fullName>
    </submittedName>
</protein>
<evidence type="ECO:0000256" key="1">
    <source>
        <dbReference type="SAM" id="MobiDB-lite"/>
    </source>
</evidence>
<dbReference type="Proteomes" id="UP001305521">
    <property type="component" value="Chromosome"/>
</dbReference>